<proteinExistence type="inferred from homology"/>
<feature type="domain" description="Polysaccharide biosynthesis protein CapD-like" evidence="2">
    <location>
        <begin position="159"/>
        <end position="441"/>
    </location>
</feature>
<evidence type="ECO:0000259" key="2">
    <source>
        <dbReference type="Pfam" id="PF02719"/>
    </source>
</evidence>
<evidence type="ECO:0000256" key="1">
    <source>
        <dbReference type="ARBA" id="ARBA00007430"/>
    </source>
</evidence>
<dbReference type="SUPFAM" id="SSF51735">
    <property type="entry name" value="NAD(P)-binding Rossmann-fold domains"/>
    <property type="match status" value="2"/>
</dbReference>
<dbReference type="AlphaFoldDB" id="A0A3Q9RGE6"/>
<dbReference type="InterPro" id="IPR036291">
    <property type="entry name" value="NAD(P)-bd_dom_sf"/>
</dbReference>
<dbReference type="Gene3D" id="3.40.50.720">
    <property type="entry name" value="NAD(P)-binding Rossmann-like Domain"/>
    <property type="match status" value="2"/>
</dbReference>
<dbReference type="InterPro" id="IPR051203">
    <property type="entry name" value="Polysaccharide_Synthase-Rel"/>
</dbReference>
<dbReference type="KEGG" id="pasa:BAOM_0283"/>
<accession>A0A3Q9RGE6</accession>
<sequence length="483" mass="54225">MFLITKHQWRSVRSHSHKRVLIIGAGVAGTRVADQIISTKELDYTPIGFIDDDPKKQNLEILGIPVLGERADIKNVINRNKITDIIIAMPSVHQSEIREIVNVCKKTKANVKILPPIEKVIKGKISFHEIRDINLKDLIGREIIQPTERLKEYLFNKCVLITGAGGSIGSELAMQVAQCEPKSLTLLGHGENSIFNIGLRIKEKFPHVKTNLIITDIQDKHLIEQAFRQYRPHIVFHAAAHKHVPLMELNERAAVQNNIFGTKILAQASKKFGAERFVLISTDKAVHPVNIMGMTKRIGEMIIQYYSTESSTKFSIVRFGNVLESSGSVIPIFKHQIESGGPVTVTHPDMVRYFMTIPEAVQLVLEAGALSEGGEVFVLDMGEPVRIDDLAKNLIRLYGYEPGVDIPIQYTGIRPGEKLNETLFYENEKIGPTPHPNIVIAIPLNNQVPHLLMNIEQLERTLLQSSGNIRPILMEIIQNQLEF</sequence>
<dbReference type="Pfam" id="PF02719">
    <property type="entry name" value="Polysacc_synt_2"/>
    <property type="match status" value="1"/>
</dbReference>
<dbReference type="Pfam" id="PF13727">
    <property type="entry name" value="CoA_binding_3"/>
    <property type="match status" value="1"/>
</dbReference>
<reference evidence="3 4" key="1">
    <citation type="submission" date="2018-01" db="EMBL/GenBank/DDBJ databases">
        <title>Bacillus asahii Genome sequencing and assembly.</title>
        <authorList>
            <person name="Jiang H."/>
            <person name="Feng Y."/>
            <person name="Zhao F."/>
            <person name="Lin X."/>
        </authorList>
    </citation>
    <scope>NUCLEOTIDE SEQUENCE [LARGE SCALE GENOMIC DNA]</scope>
    <source>
        <strain evidence="3 4">OM18</strain>
    </source>
</reference>
<comment type="similarity">
    <text evidence="1">Belongs to the polysaccharide synthase family.</text>
</comment>
<evidence type="ECO:0000313" key="4">
    <source>
        <dbReference type="Proteomes" id="UP000283095"/>
    </source>
</evidence>
<name>A0A3Q9RGE6_9BACI</name>
<dbReference type="EMBL" id="CP026095">
    <property type="protein sequence ID" value="AZV40971.1"/>
    <property type="molecule type" value="Genomic_DNA"/>
</dbReference>
<organism evidence="3 4">
    <name type="scientific">Peribacillus asahii</name>
    <dbReference type="NCBI Taxonomy" id="228899"/>
    <lineage>
        <taxon>Bacteria</taxon>
        <taxon>Bacillati</taxon>
        <taxon>Bacillota</taxon>
        <taxon>Bacilli</taxon>
        <taxon>Bacillales</taxon>
        <taxon>Bacillaceae</taxon>
        <taxon>Peribacillus</taxon>
    </lineage>
</organism>
<dbReference type="InterPro" id="IPR003869">
    <property type="entry name" value="Polysac_CapD-like"/>
</dbReference>
<protein>
    <submittedName>
        <fullName evidence="3">Polysaccharide biosynthesis protein</fullName>
    </submittedName>
</protein>
<dbReference type="CDD" id="cd05237">
    <property type="entry name" value="UDP_invert_4-6DH_SDR_e"/>
    <property type="match status" value="1"/>
</dbReference>
<dbReference type="PANTHER" id="PTHR43318:SF1">
    <property type="entry name" value="POLYSACCHARIDE BIOSYNTHESIS PROTEIN EPSC-RELATED"/>
    <property type="match status" value="1"/>
</dbReference>
<evidence type="ECO:0000313" key="3">
    <source>
        <dbReference type="EMBL" id="AZV40971.1"/>
    </source>
</evidence>
<dbReference type="PANTHER" id="PTHR43318">
    <property type="entry name" value="UDP-N-ACETYLGLUCOSAMINE 4,6-DEHYDRATASE"/>
    <property type="match status" value="1"/>
</dbReference>
<gene>
    <name evidence="3" type="ORF">BAOM_0283</name>
</gene>
<dbReference type="Proteomes" id="UP000283095">
    <property type="component" value="Chromosome"/>
</dbReference>